<gene>
    <name evidence="4" type="ORF">GOP47_0012343</name>
</gene>
<feature type="transmembrane region" description="Helical" evidence="2">
    <location>
        <begin position="183"/>
        <end position="205"/>
    </location>
</feature>
<evidence type="ECO:0000313" key="5">
    <source>
        <dbReference type="Proteomes" id="UP000886520"/>
    </source>
</evidence>
<feature type="domain" description="K+ potassium transporter integral membrane" evidence="3">
    <location>
        <begin position="164"/>
        <end position="359"/>
    </location>
</feature>
<feature type="transmembrane region" description="Helical" evidence="2">
    <location>
        <begin position="45"/>
        <end position="71"/>
    </location>
</feature>
<evidence type="ECO:0000259" key="3">
    <source>
        <dbReference type="Pfam" id="PF02705"/>
    </source>
</evidence>
<dbReference type="GO" id="GO:0015079">
    <property type="term" value="F:potassium ion transmembrane transporter activity"/>
    <property type="evidence" value="ECO:0007669"/>
    <property type="project" value="InterPro"/>
</dbReference>
<sequence length="360" mass="39536">MALNGQSNTFMLAYQALGMVYGGLSITPLYLFSSLPFQAVTEDDYLGLLSIIFWTFTLIGGVKYALIVLYADHNGEGGTFALYTLLCKHLNMSPSTRSQPQDNHSSIVSRLSLWAGKSPMMNRFLFGMTMLATCMVIGDGILTPAVSVLSAVEGLKIVSPTFSQGAEAMFADLGHFKRQSIQLGFLLVVYPSNVITYAGLAAYLINNPKHQGQAFFRSTPTFIFWPMFIVSTLAAIVASQGLILACFSLVKQCVNLDCFPQVQIIHTSEKHRGQVYSPQVNYTLMILCIMVVLGFHDGSCLGNAYGVAVILVMLATTVMFTMVMVVVWRINALIALLFFLLFASMELFNLIAMLTKVPKE</sequence>
<comment type="similarity">
    <text evidence="1">Belongs to the HAK/KUP transporter (TC 2.A.72.3) family.</text>
</comment>
<dbReference type="PANTHER" id="PTHR30540:SF106">
    <property type="entry name" value="POTASSIUM TRANSPORTER 26"/>
    <property type="match status" value="1"/>
</dbReference>
<accession>A0A9D4URJ6</accession>
<feature type="transmembrane region" description="Helical" evidence="2">
    <location>
        <begin position="334"/>
        <end position="354"/>
    </location>
</feature>
<evidence type="ECO:0000256" key="2">
    <source>
        <dbReference type="SAM" id="Phobius"/>
    </source>
</evidence>
<name>A0A9D4URJ6_ADICA</name>
<dbReference type="InterPro" id="IPR003855">
    <property type="entry name" value="K+_transporter"/>
</dbReference>
<comment type="caution">
    <text evidence="4">The sequence shown here is derived from an EMBL/GenBank/DDBJ whole genome shotgun (WGS) entry which is preliminary data.</text>
</comment>
<dbReference type="EMBL" id="JABFUD020000012">
    <property type="protein sequence ID" value="KAI5072237.1"/>
    <property type="molecule type" value="Genomic_DNA"/>
</dbReference>
<keyword evidence="2" id="KW-0472">Membrane</keyword>
<reference evidence="4" key="1">
    <citation type="submission" date="2021-01" db="EMBL/GenBank/DDBJ databases">
        <title>Adiantum capillus-veneris genome.</title>
        <authorList>
            <person name="Fang Y."/>
            <person name="Liao Q."/>
        </authorList>
    </citation>
    <scope>NUCLEOTIDE SEQUENCE</scope>
    <source>
        <strain evidence="4">H3</strain>
        <tissue evidence="4">Leaf</tissue>
    </source>
</reference>
<protein>
    <recommendedName>
        <fullName evidence="3">K+ potassium transporter integral membrane domain-containing protein</fullName>
    </recommendedName>
</protein>
<dbReference type="OrthoDB" id="504708at2759"/>
<dbReference type="Pfam" id="PF02705">
    <property type="entry name" value="K_trans"/>
    <property type="match status" value="2"/>
</dbReference>
<feature type="transmembrane region" description="Helical" evidence="2">
    <location>
        <begin position="12"/>
        <end position="33"/>
    </location>
</feature>
<keyword evidence="2" id="KW-1133">Transmembrane helix</keyword>
<proteinExistence type="inferred from homology"/>
<organism evidence="4 5">
    <name type="scientific">Adiantum capillus-veneris</name>
    <name type="common">Maidenhair fern</name>
    <dbReference type="NCBI Taxonomy" id="13818"/>
    <lineage>
        <taxon>Eukaryota</taxon>
        <taxon>Viridiplantae</taxon>
        <taxon>Streptophyta</taxon>
        <taxon>Embryophyta</taxon>
        <taxon>Tracheophyta</taxon>
        <taxon>Polypodiopsida</taxon>
        <taxon>Polypodiidae</taxon>
        <taxon>Polypodiales</taxon>
        <taxon>Pteridineae</taxon>
        <taxon>Pteridaceae</taxon>
        <taxon>Vittarioideae</taxon>
        <taxon>Adiantum</taxon>
    </lineage>
</organism>
<keyword evidence="5" id="KW-1185">Reference proteome</keyword>
<feature type="transmembrane region" description="Helical" evidence="2">
    <location>
        <begin position="124"/>
        <end position="149"/>
    </location>
</feature>
<dbReference type="PANTHER" id="PTHR30540">
    <property type="entry name" value="OSMOTIC STRESS POTASSIUM TRANSPORTER"/>
    <property type="match status" value="1"/>
</dbReference>
<feature type="domain" description="K+ potassium transporter integral membrane" evidence="3">
    <location>
        <begin position="12"/>
        <end position="163"/>
    </location>
</feature>
<feature type="transmembrane region" description="Helical" evidence="2">
    <location>
        <begin position="280"/>
        <end position="298"/>
    </location>
</feature>
<dbReference type="GO" id="GO:0016020">
    <property type="term" value="C:membrane"/>
    <property type="evidence" value="ECO:0007669"/>
    <property type="project" value="InterPro"/>
</dbReference>
<dbReference type="InterPro" id="IPR053951">
    <property type="entry name" value="K_trans_N"/>
</dbReference>
<feature type="transmembrane region" description="Helical" evidence="2">
    <location>
        <begin position="304"/>
        <end position="327"/>
    </location>
</feature>
<feature type="transmembrane region" description="Helical" evidence="2">
    <location>
        <begin position="225"/>
        <end position="250"/>
    </location>
</feature>
<dbReference type="Proteomes" id="UP000886520">
    <property type="component" value="Chromosome 12"/>
</dbReference>
<evidence type="ECO:0000313" key="4">
    <source>
        <dbReference type="EMBL" id="KAI5072237.1"/>
    </source>
</evidence>
<evidence type="ECO:0000256" key="1">
    <source>
        <dbReference type="ARBA" id="ARBA00008440"/>
    </source>
</evidence>
<dbReference type="AlphaFoldDB" id="A0A9D4URJ6"/>
<keyword evidence="2" id="KW-0812">Transmembrane</keyword>